<name>A0A7S2P2J4_9STRA</name>
<evidence type="ECO:0000256" key="2">
    <source>
        <dbReference type="SAM" id="Phobius"/>
    </source>
</evidence>
<feature type="transmembrane region" description="Helical" evidence="2">
    <location>
        <begin position="244"/>
        <end position="268"/>
    </location>
</feature>
<evidence type="ECO:0000256" key="1">
    <source>
        <dbReference type="SAM" id="MobiDB-lite"/>
    </source>
</evidence>
<dbReference type="AlphaFoldDB" id="A0A7S2P2J4"/>
<keyword evidence="3" id="KW-0732">Signal</keyword>
<gene>
    <name evidence="4" type="ORF">LDAN0321_LOCUS8354</name>
</gene>
<organism evidence="4">
    <name type="scientific">Leptocylindrus danicus</name>
    <dbReference type="NCBI Taxonomy" id="163516"/>
    <lineage>
        <taxon>Eukaryota</taxon>
        <taxon>Sar</taxon>
        <taxon>Stramenopiles</taxon>
        <taxon>Ochrophyta</taxon>
        <taxon>Bacillariophyta</taxon>
        <taxon>Coscinodiscophyceae</taxon>
        <taxon>Chaetocerotophycidae</taxon>
        <taxon>Leptocylindrales</taxon>
        <taxon>Leptocylindraceae</taxon>
        <taxon>Leptocylindrus</taxon>
    </lineage>
</organism>
<feature type="compositionally biased region" description="Basic residues" evidence="1">
    <location>
        <begin position="198"/>
        <end position="211"/>
    </location>
</feature>
<evidence type="ECO:0000256" key="3">
    <source>
        <dbReference type="SAM" id="SignalP"/>
    </source>
</evidence>
<feature type="chain" id="PRO_5031411018" evidence="3">
    <location>
        <begin position="20"/>
        <end position="285"/>
    </location>
</feature>
<protein>
    <submittedName>
        <fullName evidence="4">Uncharacterized protein</fullName>
    </submittedName>
</protein>
<proteinExistence type="predicted"/>
<sequence length="285" mass="30668">MANRFTAALLSSLLALAAASPAMVWNKSSSKMTENRYISEKIPASKLISEASLAEDSNGLSLVFVVQRAKDGSDGLSALAREGGLPLTQNAMGATVYTHVEGLEGPRAALRHASLTDKAAITELPMLAGKVSNNIAAQKKKSNRALREAKTVIVSIDDSVDAADLDAAIAKYITDENVSSVILTGARSALETKIAKKMEKKARRTQRKAPRRRLEQEDGDENENDDGGDSNQAGIYYVNMTPNILAGLLFFFFFTFVTFLGISCMGMIQGQDVYVTKMPVVGREA</sequence>
<dbReference type="EMBL" id="HBGY01013054">
    <property type="protein sequence ID" value="CAD9574005.1"/>
    <property type="molecule type" value="Transcribed_RNA"/>
</dbReference>
<feature type="signal peptide" evidence="3">
    <location>
        <begin position="1"/>
        <end position="19"/>
    </location>
</feature>
<keyword evidence="2" id="KW-1133">Transmembrane helix</keyword>
<feature type="compositionally biased region" description="Acidic residues" evidence="1">
    <location>
        <begin position="217"/>
        <end position="228"/>
    </location>
</feature>
<reference evidence="4" key="1">
    <citation type="submission" date="2021-01" db="EMBL/GenBank/DDBJ databases">
        <authorList>
            <person name="Corre E."/>
            <person name="Pelletier E."/>
            <person name="Niang G."/>
            <person name="Scheremetjew M."/>
            <person name="Finn R."/>
            <person name="Kale V."/>
            <person name="Holt S."/>
            <person name="Cochrane G."/>
            <person name="Meng A."/>
            <person name="Brown T."/>
            <person name="Cohen L."/>
        </authorList>
    </citation>
    <scope>NUCLEOTIDE SEQUENCE</scope>
    <source>
        <strain evidence="4">B650</strain>
    </source>
</reference>
<evidence type="ECO:0000313" key="4">
    <source>
        <dbReference type="EMBL" id="CAD9574005.1"/>
    </source>
</evidence>
<keyword evidence="2" id="KW-0812">Transmembrane</keyword>
<keyword evidence="2" id="KW-0472">Membrane</keyword>
<accession>A0A7S2P2J4</accession>
<feature type="region of interest" description="Disordered" evidence="1">
    <location>
        <begin position="197"/>
        <end position="230"/>
    </location>
</feature>